<sequence>MVIKQIAEIERIKKLDEQWDSIRKDINFAEELAINDFVKENTRFESIVDLYNQACLHTLGHQDISDLTRKNLDAFISENSEFKSMIDLKVKFDDFFKKINKGA</sequence>
<comment type="caution">
    <text evidence="1">The sequence shown here is derived from an EMBL/GenBank/DDBJ whole genome shotgun (WGS) entry which is preliminary data.</text>
</comment>
<reference evidence="1 2" key="1">
    <citation type="submission" date="2018-10" db="EMBL/GenBank/DDBJ databases">
        <title>GWAS and RNA-Seq identify cryptic mechanisms of antimicrobial resistance in Acinetobacter baumannii.</title>
        <authorList>
            <person name="Sahl J.W."/>
        </authorList>
    </citation>
    <scope>NUCLEOTIDE SEQUENCE [LARGE SCALE GENOMIC DNA]</scope>
    <source>
        <strain evidence="1 2">TG41018</strain>
    </source>
</reference>
<dbReference type="EMBL" id="RFES01000007">
    <property type="protein sequence ID" value="RSO56389.1"/>
    <property type="molecule type" value="Genomic_DNA"/>
</dbReference>
<organism evidence="1 2">
    <name type="scientific">Acinetobacter lactucae</name>
    <dbReference type="NCBI Taxonomy" id="1785128"/>
    <lineage>
        <taxon>Bacteria</taxon>
        <taxon>Pseudomonadati</taxon>
        <taxon>Pseudomonadota</taxon>
        <taxon>Gammaproteobacteria</taxon>
        <taxon>Moraxellales</taxon>
        <taxon>Moraxellaceae</taxon>
        <taxon>Acinetobacter</taxon>
        <taxon>Acinetobacter calcoaceticus/baumannii complex</taxon>
    </lineage>
</organism>
<evidence type="ECO:0000313" key="2">
    <source>
        <dbReference type="Proteomes" id="UP000276905"/>
    </source>
</evidence>
<name>A0A3R9RT27_9GAMM</name>
<accession>A0A3R9RT27</accession>
<dbReference type="Proteomes" id="UP000276905">
    <property type="component" value="Unassembled WGS sequence"/>
</dbReference>
<proteinExistence type="predicted"/>
<dbReference type="AlphaFoldDB" id="A0A3R9RT27"/>
<gene>
    <name evidence="1" type="ORF">EA756_11910</name>
</gene>
<protein>
    <submittedName>
        <fullName evidence="1">Uncharacterized protein</fullName>
    </submittedName>
</protein>
<dbReference type="RefSeq" id="WP_125699218.1">
    <property type="nucleotide sequence ID" value="NZ_RFES01000007.1"/>
</dbReference>
<evidence type="ECO:0000313" key="1">
    <source>
        <dbReference type="EMBL" id="RSO56389.1"/>
    </source>
</evidence>